<evidence type="ECO:0000256" key="5">
    <source>
        <dbReference type="SAM" id="MobiDB-lite"/>
    </source>
</evidence>
<organism evidence="8 9">
    <name type="scientific">Paracoccus siganidrum</name>
    <dbReference type="NCBI Taxonomy" id="1276757"/>
    <lineage>
        <taxon>Bacteria</taxon>
        <taxon>Pseudomonadati</taxon>
        <taxon>Pseudomonadota</taxon>
        <taxon>Alphaproteobacteria</taxon>
        <taxon>Rhodobacterales</taxon>
        <taxon>Paracoccaceae</taxon>
        <taxon>Paracoccus</taxon>
    </lineage>
</organism>
<dbReference type="GO" id="GO:0097347">
    <property type="term" value="C:TAM protein secretion complex"/>
    <property type="evidence" value="ECO:0007669"/>
    <property type="project" value="TreeGrafter"/>
</dbReference>
<evidence type="ECO:0000256" key="3">
    <source>
        <dbReference type="ARBA" id="ARBA00022989"/>
    </source>
</evidence>
<dbReference type="Pfam" id="PF04357">
    <property type="entry name" value="TamB"/>
    <property type="match status" value="1"/>
</dbReference>
<feature type="chain" id="PRO_5018999742" evidence="6">
    <location>
        <begin position="20"/>
        <end position="1491"/>
    </location>
</feature>
<gene>
    <name evidence="8" type="ORF">D3P05_01545</name>
</gene>
<evidence type="ECO:0000313" key="8">
    <source>
        <dbReference type="EMBL" id="RJL21288.1"/>
    </source>
</evidence>
<keyword evidence="2" id="KW-0812">Transmembrane</keyword>
<name>A0A419ABS2_9RHOB</name>
<reference evidence="9" key="1">
    <citation type="submission" date="2018-09" db="EMBL/GenBank/DDBJ databases">
        <title>Paracoccus onubensis nov. sp. a moderate halophilic bacterium isolated from Gruta de las Maravillas (Aracena, Spain).</title>
        <authorList>
            <person name="Jurado V."/>
            <person name="Gutierrez-Patricio S."/>
            <person name="Gonzalez-Pimentel J.L."/>
            <person name="Miller A.Z."/>
            <person name="Laiz L."/>
            <person name="Saiz-Jimenez C."/>
        </authorList>
    </citation>
    <scope>NUCLEOTIDE SEQUENCE [LARGE SCALE GENOMIC DNA]</scope>
    <source>
        <strain evidence="9">DSM 26381</strain>
    </source>
</reference>
<keyword evidence="3" id="KW-1133">Transmembrane helix</keyword>
<dbReference type="PANTHER" id="PTHR36985">
    <property type="entry name" value="TRANSLOCATION AND ASSEMBLY MODULE SUBUNIT TAMB"/>
    <property type="match status" value="1"/>
</dbReference>
<evidence type="ECO:0000256" key="2">
    <source>
        <dbReference type="ARBA" id="ARBA00022692"/>
    </source>
</evidence>
<protein>
    <submittedName>
        <fullName evidence="8">DUF490 domain-containing protein</fullName>
    </submittedName>
</protein>
<accession>A0A419ABS2</accession>
<keyword evidence="9" id="KW-1185">Reference proteome</keyword>
<dbReference type="InterPro" id="IPR007452">
    <property type="entry name" value="TamB_C"/>
</dbReference>
<feature type="domain" description="Translocation and assembly module TamB C-terminal" evidence="7">
    <location>
        <begin position="1134"/>
        <end position="1491"/>
    </location>
</feature>
<evidence type="ECO:0000256" key="4">
    <source>
        <dbReference type="ARBA" id="ARBA00023136"/>
    </source>
</evidence>
<dbReference type="OrthoDB" id="7784409at2"/>
<dbReference type="GO" id="GO:0009306">
    <property type="term" value="P:protein secretion"/>
    <property type="evidence" value="ECO:0007669"/>
    <property type="project" value="InterPro"/>
</dbReference>
<sequence length="1491" mass="156429">MRKFWICLFLLFLPVAVWAQTAAEISEQVDDDRGFLTRLLERNLSGAGREVVIEGFQGALSSRATFRQITIADEDGVWLTLRDGAIQWTRSALLRGRIEIAELSANEILVPRLPATEDAGPQAETREFALPDLPVAVNIERIDAARVDLGEPVIGLPASISLGGSMNLDGGEGHAQLTIQRVDGPRGEFVLDTSYSNETRVLDLNLTLDEAADGLLVNLIDLYDKPAVSAEITGEGPLNGFAADIRLATDGQPRITGSVSATAEADASGAPGTAFRLEIGGDVASLLPPDDRAFFGSQTSLRAEGWRGETGRLEVPVLQLTTDALSIEGEFATNDRNAPQRAQLLMTLGRDAGATQVPVPLPFGEDTTVESGRLELQYDAAQGQGWTLAGRIGELDQGDLSFGELILDGAGEVALTEGALDSVTGQIEFGTRGMEFADPGMAQAVGEAITGVTRFNFTPGNALELSEVTVDGSDYGMSGYVLMSGLSGGITVSAYMDARYEDLTRLSTLADRPVTGRADAELTGYYVVLSREFDVDLQVNGTDISVGQEQLDGLLAGQSTIRLDARRDSTGIELTELAVDGERLDLQAEGYLNSNASDVTARVALTDLADAGEDFGGALSANAHLTGPSGSRRLEVTGEATDLQIGIAEVDGALQGQTRLRAVANETPDGYALETFSLANPQLNAAGQGSFAPGALDAQAQLSVPDLGVLGRGWSGGFQAQAALTERDGTRFIDLTGSGQDLSLGQQNVDGALTGTTQLKLLAEERQGVITLRDARLTNDQVDAVAEGTYGEGVTDVIARLDIRSLASFGPGWRGSLDADAAFRETGDGSRRLEVTGLGRDLSFGQAQVDGALVGETRLAVRGIERDGVFTIEQAQVENPRLTAEATGTVGPAATDLSARLDAGDLRFLGNGIRGALNAQATVVDEGGQRRITATGSASGLSVGQPRVDPLLGGQTSFDLAASQSQAGISVQRLQVNNPQLQVSAQGDPASGVNVDARLADLRLLLPEFPGAATVTGTLRESGPNFVIDLNGNAPGPTQLSVSGTAARNFSTADLAITGSTDARIANPFLRTRSIEGPVTLDLRLNGAPSLEALSGQVRLQNGGLAEPGLGIRMEQLDVTAGLQGGRIQLDGSANISAGGRMTISGPVDLNARTLDIGVVLDNVVARDPNLYETLISGQVRLAGAMAGGPLLSGRIDLGETEFRIPSTGLGGAKAIPDINHVGDTRPVRATRAKAGLEPYPSEASRDAGMAAPPSTPPAAPPRLDLQINAPNRIFIRGRGVDAEMGGSLQVQGTTRNVIPIGHFELIRGRVDLLGKRFDLTEGLVELQGSMIPVVRLVAETDQDGITTRIIIDGEIRDPEITFESSPELPQEEVLSQLLFRRGLDNISPLQAAQLANAIAVLAGRGGEGIVGNLRNQVGLDDLDVGTDDDGNVQVRAGKYLSENLYTDVAVGDDGKSTINLNLDVTDTLRARGSVGSDGNSTLGIYFERDY</sequence>
<feature type="signal peptide" evidence="6">
    <location>
        <begin position="1"/>
        <end position="19"/>
    </location>
</feature>
<proteinExistence type="predicted"/>
<keyword evidence="6" id="KW-0732">Signal</keyword>
<feature type="region of interest" description="Disordered" evidence="5">
    <location>
        <begin position="1235"/>
        <end position="1264"/>
    </location>
</feature>
<dbReference type="Proteomes" id="UP000283587">
    <property type="component" value="Unassembled WGS sequence"/>
</dbReference>
<evidence type="ECO:0000259" key="7">
    <source>
        <dbReference type="Pfam" id="PF04357"/>
    </source>
</evidence>
<evidence type="ECO:0000256" key="6">
    <source>
        <dbReference type="SAM" id="SignalP"/>
    </source>
</evidence>
<dbReference type="EMBL" id="QZEW01000005">
    <property type="protein sequence ID" value="RJL21288.1"/>
    <property type="molecule type" value="Genomic_DNA"/>
</dbReference>
<evidence type="ECO:0000256" key="1">
    <source>
        <dbReference type="ARBA" id="ARBA00004167"/>
    </source>
</evidence>
<comment type="subcellular location">
    <subcellularLocation>
        <location evidence="1">Membrane</location>
        <topology evidence="1">Single-pass membrane protein</topology>
    </subcellularLocation>
</comment>
<dbReference type="RefSeq" id="WP_119896431.1">
    <property type="nucleotide sequence ID" value="NZ_QNRC01000007.1"/>
</dbReference>
<evidence type="ECO:0000313" key="9">
    <source>
        <dbReference type="Proteomes" id="UP000283587"/>
    </source>
</evidence>
<dbReference type="PANTHER" id="PTHR36985:SF1">
    <property type="entry name" value="TRANSLOCATION AND ASSEMBLY MODULE SUBUNIT TAMB"/>
    <property type="match status" value="1"/>
</dbReference>
<comment type="caution">
    <text evidence="8">The sequence shown here is derived from an EMBL/GenBank/DDBJ whole genome shotgun (WGS) entry which is preliminary data.</text>
</comment>
<dbReference type="GO" id="GO:0005886">
    <property type="term" value="C:plasma membrane"/>
    <property type="evidence" value="ECO:0007669"/>
    <property type="project" value="InterPro"/>
</dbReference>
<keyword evidence="4" id="KW-0472">Membrane</keyword>